<dbReference type="InterPro" id="IPR021994">
    <property type="entry name" value="DUF3592"/>
</dbReference>
<keyword evidence="1" id="KW-1133">Transmembrane helix</keyword>
<proteinExistence type="predicted"/>
<gene>
    <name evidence="3" type="ORF">OIU83_13420</name>
</gene>
<evidence type="ECO:0000256" key="1">
    <source>
        <dbReference type="SAM" id="Phobius"/>
    </source>
</evidence>
<sequence>MFYTICLVIGIIILVITIIILKRELTFVKNNERVIGTVTKLEEIKDDDGITYLPIFKFKTSKNQDYTYRHRVTSNPAKWSIGDEVKFIYDPNEPTTARLLNYSSIFSWTIILLAFGIDLIVVGIGYYLFHGYF</sequence>
<feature type="transmembrane region" description="Helical" evidence="1">
    <location>
        <begin position="105"/>
        <end position="129"/>
    </location>
</feature>
<name>A0A9X3C7J3_9FLAO</name>
<dbReference type="AlphaFoldDB" id="A0A9X3C7J3"/>
<protein>
    <submittedName>
        <fullName evidence="3">DUF3592 domain-containing protein</fullName>
    </submittedName>
</protein>
<dbReference type="RefSeq" id="WP_264206775.1">
    <property type="nucleotide sequence ID" value="NZ_JAOZEW010000013.1"/>
</dbReference>
<comment type="caution">
    <text evidence="3">The sequence shown here is derived from an EMBL/GenBank/DDBJ whole genome shotgun (WGS) entry which is preliminary data.</text>
</comment>
<evidence type="ECO:0000313" key="4">
    <source>
        <dbReference type="Proteomes" id="UP001151079"/>
    </source>
</evidence>
<evidence type="ECO:0000259" key="2">
    <source>
        <dbReference type="Pfam" id="PF12158"/>
    </source>
</evidence>
<reference evidence="3" key="1">
    <citation type="submission" date="2022-10" db="EMBL/GenBank/DDBJ databases">
        <title>Two novel species of Flavobacterium.</title>
        <authorList>
            <person name="Liu Q."/>
            <person name="Xin Y.-H."/>
        </authorList>
    </citation>
    <scope>NUCLEOTIDE SEQUENCE</scope>
    <source>
        <strain evidence="3">LS1R49</strain>
    </source>
</reference>
<keyword evidence="1" id="KW-0472">Membrane</keyword>
<accession>A0A9X3C7J3</accession>
<keyword evidence="1" id="KW-0812">Transmembrane</keyword>
<feature type="domain" description="DUF3592" evidence="2">
    <location>
        <begin position="36"/>
        <end position="100"/>
    </location>
</feature>
<feature type="transmembrane region" description="Helical" evidence="1">
    <location>
        <begin position="5"/>
        <end position="21"/>
    </location>
</feature>
<keyword evidence="4" id="KW-1185">Reference proteome</keyword>
<dbReference type="Pfam" id="PF12158">
    <property type="entry name" value="DUF3592"/>
    <property type="match status" value="1"/>
</dbReference>
<evidence type="ECO:0000313" key="3">
    <source>
        <dbReference type="EMBL" id="MCV9928663.1"/>
    </source>
</evidence>
<organism evidence="3 4">
    <name type="scientific">Flavobacterium shii</name>
    <dbReference type="NCBI Taxonomy" id="2987687"/>
    <lineage>
        <taxon>Bacteria</taxon>
        <taxon>Pseudomonadati</taxon>
        <taxon>Bacteroidota</taxon>
        <taxon>Flavobacteriia</taxon>
        <taxon>Flavobacteriales</taxon>
        <taxon>Flavobacteriaceae</taxon>
        <taxon>Flavobacterium</taxon>
    </lineage>
</organism>
<dbReference type="Proteomes" id="UP001151079">
    <property type="component" value="Unassembled WGS sequence"/>
</dbReference>
<dbReference type="EMBL" id="JAOZEW010000013">
    <property type="protein sequence ID" value="MCV9928663.1"/>
    <property type="molecule type" value="Genomic_DNA"/>
</dbReference>